<gene>
    <name evidence="1" type="ORF">HMPREF0083_01191</name>
</gene>
<evidence type="ECO:0000313" key="2">
    <source>
        <dbReference type="Proteomes" id="UP000016511"/>
    </source>
</evidence>
<name>U1YF48_ANEAE</name>
<sequence length="60" mass="6969">MVIPVIRNESGNESDRLFLLSFLSTETETKVALRAGTDRKLRMILIEWQYLYSGCQIFQS</sequence>
<dbReference type="EMBL" id="AWSJ01000075">
    <property type="protein sequence ID" value="ERI10712.1"/>
    <property type="molecule type" value="Genomic_DNA"/>
</dbReference>
<proteinExistence type="predicted"/>
<evidence type="ECO:0000313" key="1">
    <source>
        <dbReference type="EMBL" id="ERI10712.1"/>
    </source>
</evidence>
<keyword evidence="2" id="KW-1185">Reference proteome</keyword>
<accession>U1YF48</accession>
<dbReference type="Proteomes" id="UP000016511">
    <property type="component" value="Unassembled WGS sequence"/>
</dbReference>
<protein>
    <submittedName>
        <fullName evidence="1">Uncharacterized protein</fullName>
    </submittedName>
</protein>
<reference evidence="1 2" key="1">
    <citation type="submission" date="2013-08" db="EMBL/GenBank/DDBJ databases">
        <authorList>
            <person name="Weinstock G."/>
            <person name="Sodergren E."/>
            <person name="Wylie T."/>
            <person name="Fulton L."/>
            <person name="Fulton R."/>
            <person name="Fronick C."/>
            <person name="O'Laughlin M."/>
            <person name="Godfrey J."/>
            <person name="Miner T."/>
            <person name="Herter B."/>
            <person name="Appelbaum E."/>
            <person name="Cordes M."/>
            <person name="Lek S."/>
            <person name="Wollam A."/>
            <person name="Pepin K.H."/>
            <person name="Palsikar V.B."/>
            <person name="Mitreva M."/>
            <person name="Wilson R.K."/>
        </authorList>
    </citation>
    <scope>NUCLEOTIDE SEQUENCE [LARGE SCALE GENOMIC DNA]</scope>
    <source>
        <strain evidence="1 2">ATCC 12856</strain>
    </source>
</reference>
<organism evidence="1 2">
    <name type="scientific">Aneurinibacillus aneurinilyticus ATCC 12856</name>
    <dbReference type="NCBI Taxonomy" id="649747"/>
    <lineage>
        <taxon>Bacteria</taxon>
        <taxon>Bacillati</taxon>
        <taxon>Bacillota</taxon>
        <taxon>Bacilli</taxon>
        <taxon>Bacillales</taxon>
        <taxon>Paenibacillaceae</taxon>
        <taxon>Aneurinibacillus group</taxon>
        <taxon>Aneurinibacillus</taxon>
    </lineage>
</organism>
<comment type="caution">
    <text evidence="1">The sequence shown here is derived from an EMBL/GenBank/DDBJ whole genome shotgun (WGS) entry which is preliminary data.</text>
</comment>
<dbReference type="AlphaFoldDB" id="U1YF48"/>
<dbReference type="STRING" id="649747.HMPREF0083_01191"/>
<dbReference type="HOGENOM" id="CLU_2931047_0_0_9"/>